<feature type="region of interest" description="Disordered" evidence="1">
    <location>
        <begin position="58"/>
        <end position="77"/>
    </location>
</feature>
<evidence type="ECO:0000313" key="3">
    <source>
        <dbReference type="Proteomes" id="UP001141552"/>
    </source>
</evidence>
<keyword evidence="3" id="KW-1185">Reference proteome</keyword>
<proteinExistence type="predicted"/>
<organism evidence="2 3">
    <name type="scientific">Turnera subulata</name>
    <dbReference type="NCBI Taxonomy" id="218843"/>
    <lineage>
        <taxon>Eukaryota</taxon>
        <taxon>Viridiplantae</taxon>
        <taxon>Streptophyta</taxon>
        <taxon>Embryophyta</taxon>
        <taxon>Tracheophyta</taxon>
        <taxon>Spermatophyta</taxon>
        <taxon>Magnoliopsida</taxon>
        <taxon>eudicotyledons</taxon>
        <taxon>Gunneridae</taxon>
        <taxon>Pentapetalae</taxon>
        <taxon>rosids</taxon>
        <taxon>fabids</taxon>
        <taxon>Malpighiales</taxon>
        <taxon>Passifloraceae</taxon>
        <taxon>Turnera</taxon>
    </lineage>
</organism>
<dbReference type="PANTHER" id="PTHR34109">
    <property type="entry name" value="BNAUNNG04460D PROTEIN-RELATED"/>
    <property type="match status" value="1"/>
</dbReference>
<feature type="non-terminal residue" evidence="2">
    <location>
        <position position="259"/>
    </location>
</feature>
<reference evidence="2" key="1">
    <citation type="submission" date="2022-02" db="EMBL/GenBank/DDBJ databases">
        <authorList>
            <person name="Henning P.M."/>
            <person name="McCubbin A.G."/>
            <person name="Shore J.S."/>
        </authorList>
    </citation>
    <scope>NUCLEOTIDE SEQUENCE</scope>
    <source>
        <strain evidence="2">F60SS</strain>
        <tissue evidence="2">Leaves</tissue>
    </source>
</reference>
<dbReference type="SUPFAM" id="SSF54593">
    <property type="entry name" value="Glyoxalase/Bleomycin resistance protein/Dihydroxybiphenyl dioxygenase"/>
    <property type="match status" value="1"/>
</dbReference>
<dbReference type="Gene3D" id="3.10.180.10">
    <property type="entry name" value="2,3-Dihydroxybiphenyl 1,2-Dioxygenase, domain 1"/>
    <property type="match status" value="1"/>
</dbReference>
<name>A0A9Q0GE74_9ROSI</name>
<evidence type="ECO:0000313" key="2">
    <source>
        <dbReference type="EMBL" id="KAJ4847177.1"/>
    </source>
</evidence>
<gene>
    <name evidence="2" type="ORF">Tsubulata_048148</name>
</gene>
<dbReference type="Proteomes" id="UP001141552">
    <property type="component" value="Unassembled WGS sequence"/>
</dbReference>
<protein>
    <recommendedName>
        <fullName evidence="4">VOC domain-containing protein</fullName>
    </recommendedName>
</protein>
<evidence type="ECO:0000256" key="1">
    <source>
        <dbReference type="SAM" id="MobiDB-lite"/>
    </source>
</evidence>
<dbReference type="PANTHER" id="PTHR34109:SF1">
    <property type="entry name" value="VOC DOMAIN-CONTAINING PROTEIN"/>
    <property type="match status" value="1"/>
</dbReference>
<evidence type="ECO:0008006" key="4">
    <source>
        <dbReference type="Google" id="ProtNLM"/>
    </source>
</evidence>
<dbReference type="EMBL" id="JAKUCV010001237">
    <property type="protein sequence ID" value="KAJ4847177.1"/>
    <property type="molecule type" value="Genomic_DNA"/>
</dbReference>
<comment type="caution">
    <text evidence="2">The sequence shown here is derived from an EMBL/GenBank/DDBJ whole genome shotgun (WGS) entry which is preliminary data.</text>
</comment>
<reference evidence="2" key="2">
    <citation type="journal article" date="2023" name="Plants (Basel)">
        <title>Annotation of the Turnera subulata (Passifloraceae) Draft Genome Reveals the S-Locus Evolved after the Divergence of Turneroideae from Passifloroideae in a Stepwise Manner.</title>
        <authorList>
            <person name="Henning P.M."/>
            <person name="Roalson E.H."/>
            <person name="Mir W."/>
            <person name="McCubbin A.G."/>
            <person name="Shore J.S."/>
        </authorList>
    </citation>
    <scope>NUCLEOTIDE SEQUENCE</scope>
    <source>
        <strain evidence="2">F60SS</strain>
    </source>
</reference>
<accession>A0A9Q0GE74</accession>
<dbReference type="InterPro" id="IPR029068">
    <property type="entry name" value="Glyas_Bleomycin-R_OHBP_Dase"/>
</dbReference>
<sequence>EETTQQAVCAGATADGELVLDHPRPSMRLEDPFGIVWFLYVPSIEEISCDHRRNTHDLLERPRKKKRRRPVEQEDDPNASYLSKLKNLLKIPDPLKEEAAVKFYSTAFGAGAPQFPTKNEIPDITSTHLELARNYYIMISRTEQNMDLSSGINLCARTHHVEELVERLERVGAELEGNIVYDNPIDKFRRMAKVRDPFGVTWFIHDITLEERCISFIDILERKLGEGDTSPFGKALRLRKKAAREGKMWPAVGPEFIER</sequence>
<dbReference type="AlphaFoldDB" id="A0A9Q0GE74"/>